<dbReference type="GO" id="GO:0007249">
    <property type="term" value="P:canonical NF-kappaB signal transduction"/>
    <property type="evidence" value="ECO:0007669"/>
    <property type="project" value="TreeGrafter"/>
</dbReference>
<dbReference type="PANTHER" id="PTHR47410">
    <property type="entry name" value="TOLL-LIKE RECEPTOR 7-RELATED"/>
    <property type="match status" value="1"/>
</dbReference>
<dbReference type="InterPro" id="IPR003591">
    <property type="entry name" value="Leu-rich_rpt_typical-subtyp"/>
</dbReference>
<evidence type="ECO:0000256" key="6">
    <source>
        <dbReference type="ARBA" id="ARBA00022737"/>
    </source>
</evidence>
<evidence type="ECO:0000313" key="13">
    <source>
        <dbReference type="EMBL" id="GBN29518.1"/>
    </source>
</evidence>
<dbReference type="InterPro" id="IPR001611">
    <property type="entry name" value="Leu-rich_rpt"/>
</dbReference>
<evidence type="ECO:0000313" key="14">
    <source>
        <dbReference type="Proteomes" id="UP000499080"/>
    </source>
</evidence>
<dbReference type="GO" id="GO:0005768">
    <property type="term" value="C:endosome"/>
    <property type="evidence" value="ECO:0007669"/>
    <property type="project" value="UniProtKB-SubCell"/>
</dbReference>
<keyword evidence="8" id="KW-1133">Transmembrane helix</keyword>
<evidence type="ECO:0000256" key="3">
    <source>
        <dbReference type="ARBA" id="ARBA00022614"/>
    </source>
</evidence>
<evidence type="ECO:0000256" key="8">
    <source>
        <dbReference type="ARBA" id="ARBA00022989"/>
    </source>
</evidence>
<name>A0A4Y2MQT3_ARAVE</name>
<keyword evidence="14" id="KW-1185">Reference proteome</keyword>
<protein>
    <submittedName>
        <fullName evidence="13">Uncharacterized protein</fullName>
    </submittedName>
</protein>
<feature type="signal peptide" evidence="12">
    <location>
        <begin position="1"/>
        <end position="17"/>
    </location>
</feature>
<dbReference type="GO" id="GO:0051607">
    <property type="term" value="P:defense response to virus"/>
    <property type="evidence" value="ECO:0007669"/>
    <property type="project" value="TreeGrafter"/>
</dbReference>
<dbReference type="GO" id="GO:0002224">
    <property type="term" value="P:toll-like receptor signaling pathway"/>
    <property type="evidence" value="ECO:0007669"/>
    <property type="project" value="TreeGrafter"/>
</dbReference>
<evidence type="ECO:0000256" key="4">
    <source>
        <dbReference type="ARBA" id="ARBA00022692"/>
    </source>
</evidence>
<dbReference type="OrthoDB" id="2013775at2759"/>
<reference evidence="13 14" key="1">
    <citation type="journal article" date="2019" name="Sci. Rep.">
        <title>Orb-weaving spider Araneus ventricosus genome elucidates the spidroin gene catalogue.</title>
        <authorList>
            <person name="Kono N."/>
            <person name="Nakamura H."/>
            <person name="Ohtoshi R."/>
            <person name="Moran D.A.P."/>
            <person name="Shinohara A."/>
            <person name="Yoshida Y."/>
            <person name="Fujiwara M."/>
            <person name="Mori M."/>
            <person name="Tomita M."/>
            <person name="Arakawa K."/>
        </authorList>
    </citation>
    <scope>NUCLEOTIDE SEQUENCE [LARGE SCALE GENOMIC DNA]</scope>
</reference>
<keyword evidence="6" id="KW-0677">Repeat</keyword>
<dbReference type="Gene3D" id="3.80.10.10">
    <property type="entry name" value="Ribonuclease Inhibitor"/>
    <property type="match status" value="1"/>
</dbReference>
<dbReference type="GO" id="GO:0005886">
    <property type="term" value="C:plasma membrane"/>
    <property type="evidence" value="ECO:0007669"/>
    <property type="project" value="TreeGrafter"/>
</dbReference>
<evidence type="ECO:0000256" key="10">
    <source>
        <dbReference type="ARBA" id="ARBA00023170"/>
    </source>
</evidence>
<evidence type="ECO:0000256" key="2">
    <source>
        <dbReference type="ARBA" id="ARBA00004370"/>
    </source>
</evidence>
<dbReference type="SMART" id="SM00369">
    <property type="entry name" value="LRR_TYP"/>
    <property type="match status" value="3"/>
</dbReference>
<dbReference type="Proteomes" id="UP000499080">
    <property type="component" value="Unassembled WGS sequence"/>
</dbReference>
<comment type="caution">
    <text evidence="13">The sequence shown here is derived from an EMBL/GenBank/DDBJ whole genome shotgun (WGS) entry which is preliminary data.</text>
</comment>
<evidence type="ECO:0000256" key="12">
    <source>
        <dbReference type="SAM" id="SignalP"/>
    </source>
</evidence>
<evidence type="ECO:0000256" key="11">
    <source>
        <dbReference type="ARBA" id="ARBA00023180"/>
    </source>
</evidence>
<evidence type="ECO:0000256" key="1">
    <source>
        <dbReference type="ARBA" id="ARBA00004177"/>
    </source>
</evidence>
<dbReference type="InterPro" id="IPR032675">
    <property type="entry name" value="LRR_dom_sf"/>
</dbReference>
<keyword evidence="9" id="KW-0472">Membrane</keyword>
<comment type="subcellular location">
    <subcellularLocation>
        <location evidence="1">Endosome</location>
    </subcellularLocation>
    <subcellularLocation>
        <location evidence="2">Membrane</location>
    </subcellularLocation>
</comment>
<keyword evidence="4" id="KW-0812">Transmembrane</keyword>
<dbReference type="PROSITE" id="PS51450">
    <property type="entry name" value="LRR"/>
    <property type="match status" value="1"/>
</dbReference>
<dbReference type="EMBL" id="BGPR01007787">
    <property type="protein sequence ID" value="GBN29518.1"/>
    <property type="molecule type" value="Genomic_DNA"/>
</dbReference>
<evidence type="ECO:0000256" key="7">
    <source>
        <dbReference type="ARBA" id="ARBA00022753"/>
    </source>
</evidence>
<keyword evidence="5 12" id="KW-0732">Signal</keyword>
<proteinExistence type="predicted"/>
<dbReference type="AlphaFoldDB" id="A0A4Y2MQT3"/>
<accession>A0A4Y2MQT3</accession>
<feature type="chain" id="PRO_5021415136" evidence="12">
    <location>
        <begin position="18"/>
        <end position="314"/>
    </location>
</feature>
<gene>
    <name evidence="13" type="ORF">AVEN_95589_1</name>
</gene>
<keyword evidence="11" id="KW-0325">Glycoprotein</keyword>
<dbReference type="SUPFAM" id="SSF52058">
    <property type="entry name" value="L domain-like"/>
    <property type="match status" value="1"/>
</dbReference>
<dbReference type="GO" id="GO:0032755">
    <property type="term" value="P:positive regulation of interleukin-6 production"/>
    <property type="evidence" value="ECO:0007669"/>
    <property type="project" value="TreeGrafter"/>
</dbReference>
<evidence type="ECO:0000256" key="5">
    <source>
        <dbReference type="ARBA" id="ARBA00022729"/>
    </source>
</evidence>
<keyword evidence="10" id="KW-0675">Receptor</keyword>
<dbReference type="PANTHER" id="PTHR47410:SF5">
    <property type="entry name" value="TOLL-LIKE RECEPTOR 3"/>
    <property type="match status" value="1"/>
</dbReference>
<dbReference type="Pfam" id="PF13855">
    <property type="entry name" value="LRR_8"/>
    <property type="match status" value="1"/>
</dbReference>
<keyword evidence="3" id="KW-0433">Leucine-rich repeat</keyword>
<sequence length="314" mass="35580">MLLAITLLAGLIGASQGICPPAEWIAPHCICKNNNGDAVMTCSNLYNPDDLMKPFQMVSAKKYHIFSIQINNSSLLYIPHNAFKGGNFERIRFYQSQVMSLSDNDIAFEGLEDTLEELRATEASYVTQWDWQQLRRLQKLRLIDINMINMGSVDEVLPPLKNLEALGITKAGLTYIVDFAFENLSGLKILNLMDNSIKEVTRSMLPNPASELLFLDLSNNEISSIPKNFFQNMPQLAHVALSDNRLTVLPEDTYKWTVQNLQSLLLGGNQFICDCRMRWLIGRRLPYEFTPTCAVPKSLAGKSVHHVDFRDFRC</sequence>
<organism evidence="13 14">
    <name type="scientific">Araneus ventricosus</name>
    <name type="common">Orbweaver spider</name>
    <name type="synonym">Epeira ventricosa</name>
    <dbReference type="NCBI Taxonomy" id="182803"/>
    <lineage>
        <taxon>Eukaryota</taxon>
        <taxon>Metazoa</taxon>
        <taxon>Ecdysozoa</taxon>
        <taxon>Arthropoda</taxon>
        <taxon>Chelicerata</taxon>
        <taxon>Arachnida</taxon>
        <taxon>Araneae</taxon>
        <taxon>Araneomorphae</taxon>
        <taxon>Entelegynae</taxon>
        <taxon>Araneoidea</taxon>
        <taxon>Araneidae</taxon>
        <taxon>Araneus</taxon>
    </lineage>
</organism>
<keyword evidence="7" id="KW-0967">Endosome</keyword>
<evidence type="ECO:0000256" key="9">
    <source>
        <dbReference type="ARBA" id="ARBA00023136"/>
    </source>
</evidence>
<dbReference type="GO" id="GO:0038187">
    <property type="term" value="F:pattern recognition receptor activity"/>
    <property type="evidence" value="ECO:0007669"/>
    <property type="project" value="TreeGrafter"/>
</dbReference>